<gene>
    <name evidence="3" type="ORF">BDP27DRAFT_1327963</name>
</gene>
<evidence type="ECO:0000256" key="2">
    <source>
        <dbReference type="SAM" id="Phobius"/>
    </source>
</evidence>
<dbReference type="EMBL" id="JADNRY010000065">
    <property type="protein sequence ID" value="KAF9068116.1"/>
    <property type="molecule type" value="Genomic_DNA"/>
</dbReference>
<feature type="compositionally biased region" description="Polar residues" evidence="1">
    <location>
        <begin position="304"/>
        <end position="326"/>
    </location>
</feature>
<sequence>MADSFGISEAQLLALFLSSVLYGMLLITSAYCLRYLLWDGLVLLALCTFDVALVLMRTTQAFIFYTGPGGSAAEFTGLTDWVNILESCNVALGKLISDAILVYRCWIISNRSITLITFPVLLWLGEIVIAIFLIFLEAILLTEVTEIQVVITAACAISLVNNIITTGFIVHRIWIVEKENSLYATQTRAASGAHFPDLFRRSAHRKTRLQRVIRIIIESGLLYTATDFITFITFLVRSNSFYAISDVELQILSIAFNLIIIRVNTQPSESESYTIQSHLTFPLRFSATTNPSTALDTASASSTKMNSLSGSRSSDEVLQNGSLLDP</sequence>
<dbReference type="AlphaFoldDB" id="A0A9P5U6L5"/>
<name>A0A9P5U6L5_9AGAR</name>
<dbReference type="OrthoDB" id="3357408at2759"/>
<keyword evidence="4" id="KW-1185">Reference proteome</keyword>
<feature type="transmembrane region" description="Helical" evidence="2">
    <location>
        <begin position="12"/>
        <end position="31"/>
    </location>
</feature>
<keyword evidence="2" id="KW-0472">Membrane</keyword>
<accession>A0A9P5U6L5</accession>
<feature type="transmembrane region" description="Helical" evidence="2">
    <location>
        <begin position="120"/>
        <end position="141"/>
    </location>
</feature>
<keyword evidence="2" id="KW-0812">Transmembrane</keyword>
<dbReference type="Proteomes" id="UP000772434">
    <property type="component" value="Unassembled WGS sequence"/>
</dbReference>
<evidence type="ECO:0000256" key="1">
    <source>
        <dbReference type="SAM" id="MobiDB-lite"/>
    </source>
</evidence>
<evidence type="ECO:0000313" key="4">
    <source>
        <dbReference type="Proteomes" id="UP000772434"/>
    </source>
</evidence>
<protein>
    <submittedName>
        <fullName evidence="3">Uncharacterized protein</fullName>
    </submittedName>
</protein>
<keyword evidence="2" id="KW-1133">Transmembrane helix</keyword>
<evidence type="ECO:0000313" key="3">
    <source>
        <dbReference type="EMBL" id="KAF9068116.1"/>
    </source>
</evidence>
<feature type="transmembrane region" description="Helical" evidence="2">
    <location>
        <begin position="215"/>
        <end position="235"/>
    </location>
</feature>
<proteinExistence type="predicted"/>
<organism evidence="3 4">
    <name type="scientific">Rhodocollybia butyracea</name>
    <dbReference type="NCBI Taxonomy" id="206335"/>
    <lineage>
        <taxon>Eukaryota</taxon>
        <taxon>Fungi</taxon>
        <taxon>Dikarya</taxon>
        <taxon>Basidiomycota</taxon>
        <taxon>Agaricomycotina</taxon>
        <taxon>Agaricomycetes</taxon>
        <taxon>Agaricomycetidae</taxon>
        <taxon>Agaricales</taxon>
        <taxon>Marasmiineae</taxon>
        <taxon>Omphalotaceae</taxon>
        <taxon>Rhodocollybia</taxon>
    </lineage>
</organism>
<feature type="region of interest" description="Disordered" evidence="1">
    <location>
        <begin position="296"/>
        <end position="326"/>
    </location>
</feature>
<comment type="caution">
    <text evidence="3">The sequence shown here is derived from an EMBL/GenBank/DDBJ whole genome shotgun (WGS) entry which is preliminary data.</text>
</comment>
<reference evidence="3" key="1">
    <citation type="submission" date="2020-11" db="EMBL/GenBank/DDBJ databases">
        <authorList>
            <consortium name="DOE Joint Genome Institute"/>
            <person name="Ahrendt S."/>
            <person name="Riley R."/>
            <person name="Andreopoulos W."/>
            <person name="Labutti K."/>
            <person name="Pangilinan J."/>
            <person name="Ruiz-Duenas F.J."/>
            <person name="Barrasa J.M."/>
            <person name="Sanchez-Garcia M."/>
            <person name="Camarero S."/>
            <person name="Miyauchi S."/>
            <person name="Serrano A."/>
            <person name="Linde D."/>
            <person name="Babiker R."/>
            <person name="Drula E."/>
            <person name="Ayuso-Fernandez I."/>
            <person name="Pacheco R."/>
            <person name="Padilla G."/>
            <person name="Ferreira P."/>
            <person name="Barriuso J."/>
            <person name="Kellner H."/>
            <person name="Castanera R."/>
            <person name="Alfaro M."/>
            <person name="Ramirez L."/>
            <person name="Pisabarro A.G."/>
            <person name="Kuo A."/>
            <person name="Tritt A."/>
            <person name="Lipzen A."/>
            <person name="He G."/>
            <person name="Yan M."/>
            <person name="Ng V."/>
            <person name="Cullen D."/>
            <person name="Martin F."/>
            <person name="Rosso M.-N."/>
            <person name="Henrissat B."/>
            <person name="Hibbett D."/>
            <person name="Martinez A.T."/>
            <person name="Grigoriev I.V."/>
        </authorList>
    </citation>
    <scope>NUCLEOTIDE SEQUENCE</scope>
    <source>
        <strain evidence="3">AH 40177</strain>
    </source>
</reference>
<feature type="transmembrane region" description="Helical" evidence="2">
    <location>
        <begin position="37"/>
        <end position="56"/>
    </location>
</feature>
<feature type="transmembrane region" description="Helical" evidence="2">
    <location>
        <begin position="147"/>
        <end position="170"/>
    </location>
</feature>